<keyword evidence="2" id="KW-0472">Membrane</keyword>
<dbReference type="CDD" id="cd12087">
    <property type="entry name" value="TM_EGFR-like"/>
    <property type="match status" value="1"/>
</dbReference>
<comment type="caution">
    <text evidence="4">The sequence shown here is derived from an EMBL/GenBank/DDBJ whole genome shotgun (WGS) entry which is preliminary data.</text>
</comment>
<keyword evidence="2" id="KW-1133">Transmembrane helix</keyword>
<organism evidence="4 5">
    <name type="scientific">Podospora fimiseda</name>
    <dbReference type="NCBI Taxonomy" id="252190"/>
    <lineage>
        <taxon>Eukaryota</taxon>
        <taxon>Fungi</taxon>
        <taxon>Dikarya</taxon>
        <taxon>Ascomycota</taxon>
        <taxon>Pezizomycotina</taxon>
        <taxon>Sordariomycetes</taxon>
        <taxon>Sordariomycetidae</taxon>
        <taxon>Sordariales</taxon>
        <taxon>Podosporaceae</taxon>
        <taxon>Podospora</taxon>
    </lineage>
</organism>
<feature type="compositionally biased region" description="Pro residues" evidence="1">
    <location>
        <begin position="478"/>
        <end position="488"/>
    </location>
</feature>
<evidence type="ECO:0000313" key="4">
    <source>
        <dbReference type="EMBL" id="KAK4228264.1"/>
    </source>
</evidence>
<evidence type="ECO:0000313" key="5">
    <source>
        <dbReference type="Proteomes" id="UP001301958"/>
    </source>
</evidence>
<feature type="signal peptide" evidence="3">
    <location>
        <begin position="1"/>
        <end position="25"/>
    </location>
</feature>
<evidence type="ECO:0000256" key="3">
    <source>
        <dbReference type="SAM" id="SignalP"/>
    </source>
</evidence>
<name>A0AAN7BRI7_9PEZI</name>
<dbReference type="AlphaFoldDB" id="A0AAN7BRI7"/>
<sequence>MGYHVTTLRLSILLSLFLIPQLALALQVTPNSPCAAQCQDSSTVDVSDPNSSTTKNSDIVCQDAKYSGPAGTKFKTCMSCLQTSGFSQGSESDIMWFLYNARYAAAYCVFGYPNATDIGSSPCTTSHACGPLKDSVEHGILNQKDMTAYSYCSAGQGEAHDPLYYSRCRDCVSAERKSLYLVNLIVALEAGCKQQPAPSVLLGLNETVFTDHVISIVDPSTIGKTEEKSSGMGTAAIAGIVGGAVVGILVIAAVTFICVRKRKNRTNRASAQADFFRSFGQRPESAISFQCQTHSMLSPRLWSAAAEGMSPVVEDPNQILPVYTQSSYQKQEVYGSSQYQQQNDTSASISKKAAEAAVPLHVLTTSIPPAQPPQAYTTPYAAEKVYYSPSDFKSPLSADSVRSTSALLPAIKPYVPSEHGVHGVHGSPVPQSATSFTSPSSGTGMTPLLKSSGWAEQQHQKQIQKPSRPTIKLTPIDTLPPPPPPGPAPKGGRNSIVGGIGLGLTVKKDNKSTPTGSPVESVEIKTAFKAPPRR</sequence>
<feature type="compositionally biased region" description="Polar residues" evidence="1">
    <location>
        <begin position="454"/>
        <end position="467"/>
    </location>
</feature>
<accession>A0AAN7BRI7</accession>
<feature type="region of interest" description="Disordered" evidence="1">
    <location>
        <begin position="454"/>
        <end position="534"/>
    </location>
</feature>
<feature type="transmembrane region" description="Helical" evidence="2">
    <location>
        <begin position="235"/>
        <end position="259"/>
    </location>
</feature>
<dbReference type="EMBL" id="MU865321">
    <property type="protein sequence ID" value="KAK4228264.1"/>
    <property type="molecule type" value="Genomic_DNA"/>
</dbReference>
<keyword evidence="2" id="KW-0812">Transmembrane</keyword>
<keyword evidence="5" id="KW-1185">Reference proteome</keyword>
<protein>
    <recommendedName>
        <fullName evidence="6">LPXTG-domain-containing protein</fullName>
    </recommendedName>
</protein>
<evidence type="ECO:0008006" key="6">
    <source>
        <dbReference type="Google" id="ProtNLM"/>
    </source>
</evidence>
<proteinExistence type="predicted"/>
<feature type="chain" id="PRO_5042958833" description="LPXTG-domain-containing protein" evidence="3">
    <location>
        <begin position="26"/>
        <end position="534"/>
    </location>
</feature>
<dbReference type="Proteomes" id="UP001301958">
    <property type="component" value="Unassembled WGS sequence"/>
</dbReference>
<gene>
    <name evidence="4" type="ORF">QBC38DRAFT_162764</name>
</gene>
<evidence type="ECO:0000256" key="2">
    <source>
        <dbReference type="SAM" id="Phobius"/>
    </source>
</evidence>
<reference evidence="4" key="1">
    <citation type="journal article" date="2023" name="Mol. Phylogenet. Evol.">
        <title>Genome-scale phylogeny and comparative genomics of the fungal order Sordariales.</title>
        <authorList>
            <person name="Hensen N."/>
            <person name="Bonometti L."/>
            <person name="Westerberg I."/>
            <person name="Brannstrom I.O."/>
            <person name="Guillou S."/>
            <person name="Cros-Aarteil S."/>
            <person name="Calhoun S."/>
            <person name="Haridas S."/>
            <person name="Kuo A."/>
            <person name="Mondo S."/>
            <person name="Pangilinan J."/>
            <person name="Riley R."/>
            <person name="LaButti K."/>
            <person name="Andreopoulos B."/>
            <person name="Lipzen A."/>
            <person name="Chen C."/>
            <person name="Yan M."/>
            <person name="Daum C."/>
            <person name="Ng V."/>
            <person name="Clum A."/>
            <person name="Steindorff A."/>
            <person name="Ohm R.A."/>
            <person name="Martin F."/>
            <person name="Silar P."/>
            <person name="Natvig D.O."/>
            <person name="Lalanne C."/>
            <person name="Gautier V."/>
            <person name="Ament-Velasquez S.L."/>
            <person name="Kruys A."/>
            <person name="Hutchinson M.I."/>
            <person name="Powell A.J."/>
            <person name="Barry K."/>
            <person name="Miller A.N."/>
            <person name="Grigoriev I.V."/>
            <person name="Debuchy R."/>
            <person name="Gladieux P."/>
            <person name="Hiltunen Thoren M."/>
            <person name="Johannesson H."/>
        </authorList>
    </citation>
    <scope>NUCLEOTIDE SEQUENCE</scope>
    <source>
        <strain evidence="4">CBS 990.96</strain>
    </source>
</reference>
<evidence type="ECO:0000256" key="1">
    <source>
        <dbReference type="SAM" id="MobiDB-lite"/>
    </source>
</evidence>
<reference evidence="4" key="2">
    <citation type="submission" date="2023-05" db="EMBL/GenBank/DDBJ databases">
        <authorList>
            <consortium name="Lawrence Berkeley National Laboratory"/>
            <person name="Steindorff A."/>
            <person name="Hensen N."/>
            <person name="Bonometti L."/>
            <person name="Westerberg I."/>
            <person name="Brannstrom I.O."/>
            <person name="Guillou S."/>
            <person name="Cros-Aarteil S."/>
            <person name="Calhoun S."/>
            <person name="Haridas S."/>
            <person name="Kuo A."/>
            <person name="Mondo S."/>
            <person name="Pangilinan J."/>
            <person name="Riley R."/>
            <person name="Labutti K."/>
            <person name="Andreopoulos B."/>
            <person name="Lipzen A."/>
            <person name="Chen C."/>
            <person name="Yanf M."/>
            <person name="Daum C."/>
            <person name="Ng V."/>
            <person name="Clum A."/>
            <person name="Ohm R."/>
            <person name="Martin F."/>
            <person name="Silar P."/>
            <person name="Natvig D."/>
            <person name="Lalanne C."/>
            <person name="Gautier V."/>
            <person name="Ament-Velasquez S.L."/>
            <person name="Kruys A."/>
            <person name="Hutchinson M.I."/>
            <person name="Powell A.J."/>
            <person name="Barry K."/>
            <person name="Miller A.N."/>
            <person name="Grigoriev I.V."/>
            <person name="Debuchy R."/>
            <person name="Gladieux P."/>
            <person name="Thoren M.H."/>
            <person name="Johannesson H."/>
        </authorList>
    </citation>
    <scope>NUCLEOTIDE SEQUENCE</scope>
    <source>
        <strain evidence="4">CBS 990.96</strain>
    </source>
</reference>
<keyword evidence="3" id="KW-0732">Signal</keyword>